<dbReference type="AlphaFoldDB" id="A0A1Y6KWM4"/>
<keyword evidence="2" id="KW-1185">Reference proteome</keyword>
<sequence length="36" mass="4072">MWKYNRLILLTAVIVINNVSVGVSLIVPNCNSRNEK</sequence>
<gene>
    <name evidence="1" type="ORF">PAQU9191_01816</name>
</gene>
<accession>A0A1Y6KWM4</accession>
<proteinExistence type="predicted"/>
<protein>
    <submittedName>
        <fullName evidence="1">Uncharacterized protein</fullName>
    </submittedName>
</protein>
<dbReference type="EMBL" id="FYAH01000002">
    <property type="protein sequence ID" value="SMY16580.1"/>
    <property type="molecule type" value="Genomic_DNA"/>
</dbReference>
<evidence type="ECO:0000313" key="2">
    <source>
        <dbReference type="Proteomes" id="UP000196485"/>
    </source>
</evidence>
<evidence type="ECO:0000313" key="1">
    <source>
        <dbReference type="EMBL" id="SMY16580.1"/>
    </source>
</evidence>
<dbReference type="Proteomes" id="UP000196485">
    <property type="component" value="Unassembled WGS sequence"/>
</dbReference>
<reference evidence="2" key="1">
    <citation type="submission" date="2017-06" db="EMBL/GenBank/DDBJ databases">
        <authorList>
            <person name="Rodrigo-Torres L."/>
            <person name="Arahal R. D."/>
            <person name="Lucena T."/>
        </authorList>
    </citation>
    <scope>NUCLEOTIDE SEQUENCE [LARGE SCALE GENOMIC DNA]</scope>
    <source>
        <strain evidence="2">type strain: CECT 9192</strain>
    </source>
</reference>
<organism evidence="1 2">
    <name type="scientific">Photobacterium aquimaris</name>
    <dbReference type="NCBI Taxonomy" id="512643"/>
    <lineage>
        <taxon>Bacteria</taxon>
        <taxon>Pseudomonadati</taxon>
        <taxon>Pseudomonadota</taxon>
        <taxon>Gammaproteobacteria</taxon>
        <taxon>Vibrionales</taxon>
        <taxon>Vibrionaceae</taxon>
        <taxon>Photobacterium</taxon>
    </lineage>
</organism>
<name>A0A1Y6KWM4_9GAMM</name>